<protein>
    <submittedName>
        <fullName evidence="3">TBC1 domain member 15</fullName>
    </submittedName>
</protein>
<evidence type="ECO:0000256" key="2">
    <source>
        <dbReference type="SAM" id="MobiDB-lite"/>
    </source>
</evidence>
<accession>A0A419PZF4</accession>
<dbReference type="PANTHER" id="PTHR22957">
    <property type="entry name" value="TBC1 DOMAIN FAMILY MEMBER GTPASE-ACTIVATING PROTEIN"/>
    <property type="match status" value="1"/>
</dbReference>
<sequence>MFHLNPNWTDFDKYTHFANFVQFVFKYSMGPTSDRFLNMPTKLSTQEARNVIIASEETYYLLMPCLNTFWPTGFFTADPTNKRWRHVGELSKLSAHIFIWQHFFLFRIVGTWNNLPPTVVRAAPSTQFKALLDAFLRGRKPLNDRNRPDSGSLGESLDPMYNSANPLGQPDSIPALVLPSGGMAARHRKDATAERYSYYSYNLVGLFEKSLTMGKNGTGKGNHLPQRFKIGLAATPPERTVRAGMLRSHSSLDRSSRAAEVGFESWISLNYRAVSSSSLLRQYQKHFRNVIQYDPYGTDLKQWKNVYITHIVNSNEYPGVGLKGTLFLTEHETKVLIHWVPDPDQDDSVPPDLKKGYEIDVQDLKQLVCRRLPGFRYRALYLFMKDTSRYGPFEFRTGGATEFIGTLDHLTELTRSDNDKTMYYIKPRTVPTFSSVYQLPTGSGQTRPLFSASAVSVGASLRMLGKKVSGPMNTVLETILTPSGVITGEPVGVNGTGYANPYLGQVRGTPPADRLRTTDDNDFAVVDVRPSPIKLPALPEVHRGDPLNFERWKRHLDPYGRVTCVEKLRKIIFEGGIESSLRPIVWKYLLGYYLWNNTAEENEKLRKEKHAEYHTVKRFWKEMSNERLLRFSVFRDRKCYIDKDVPRTDRKTAFYRDDSSGNLTKLHDILVTYSIYNMDFGYFQGMNDLLALILYVVQQEEDAFWCFAGLMERLESNFDGNLKAVREQFTQLFELIEVLDPQFSLYLESKNAKEMPFCFRWLLIQFKREFPYTDVMLLWETIWSEYLTKNFHIFFAAAVLLMQRKVFMDRNYDANSILKHVNELSFNITLEPALNCATAYILQLDQVINLLTPAVRAIIQGPSLSTSVHCAHHKTGSASVLEDTSPKLDCTWGLLNEELEDLMASDVPEPTSSEPPPSLMIPIPPCTSSKPFHLPIDEQQSSAPNSFV</sequence>
<dbReference type="InterPro" id="IPR035969">
    <property type="entry name" value="Rab-GAP_TBC_sf"/>
</dbReference>
<feature type="region of interest" description="Disordered" evidence="2">
    <location>
        <begin position="141"/>
        <end position="161"/>
    </location>
</feature>
<dbReference type="STRING" id="79923.A0A419PZF4"/>
<reference evidence="3 4" key="2">
    <citation type="journal article" date="2021" name="Genomics">
        <title>High-quality reference genome for Clonorchis sinensis.</title>
        <authorList>
            <person name="Young N.D."/>
            <person name="Stroehlein A.J."/>
            <person name="Kinkar L."/>
            <person name="Wang T."/>
            <person name="Sohn W.M."/>
            <person name="Chang B.C.H."/>
            <person name="Kaur P."/>
            <person name="Weisz D."/>
            <person name="Dudchenko O."/>
            <person name="Aiden E.L."/>
            <person name="Korhonen P.K."/>
            <person name="Gasser R.B."/>
        </authorList>
    </citation>
    <scope>NUCLEOTIDE SEQUENCE [LARGE SCALE GENOMIC DNA]</scope>
    <source>
        <strain evidence="3">Cs-k2</strain>
    </source>
</reference>
<keyword evidence="1" id="KW-0343">GTPase activation</keyword>
<dbReference type="PROSITE" id="PS50086">
    <property type="entry name" value="TBC_RABGAP"/>
    <property type="match status" value="1"/>
</dbReference>
<organism evidence="3 4">
    <name type="scientific">Clonorchis sinensis</name>
    <name type="common">Chinese liver fluke</name>
    <dbReference type="NCBI Taxonomy" id="79923"/>
    <lineage>
        <taxon>Eukaryota</taxon>
        <taxon>Metazoa</taxon>
        <taxon>Spiralia</taxon>
        <taxon>Lophotrochozoa</taxon>
        <taxon>Platyhelminthes</taxon>
        <taxon>Trematoda</taxon>
        <taxon>Digenea</taxon>
        <taxon>Opisthorchiida</taxon>
        <taxon>Opisthorchiata</taxon>
        <taxon>Opisthorchiidae</taxon>
        <taxon>Clonorchis</taxon>
    </lineage>
</organism>
<reference evidence="3 4" key="1">
    <citation type="journal article" date="2018" name="Biotechnol. Adv.">
        <title>Improved genomic resources and new bioinformatic workflow for the carcinogenic parasite Clonorchis sinensis: Biotechnological implications.</title>
        <authorList>
            <person name="Wang D."/>
            <person name="Korhonen P.K."/>
            <person name="Gasser R.B."/>
            <person name="Young N.D."/>
        </authorList>
    </citation>
    <scope>NUCLEOTIDE SEQUENCE [LARGE SCALE GENOMIC DNA]</scope>
    <source>
        <strain evidence="3">Cs-k2</strain>
    </source>
</reference>
<dbReference type="SMART" id="SM00164">
    <property type="entry name" value="TBC"/>
    <property type="match status" value="1"/>
</dbReference>
<proteinExistence type="predicted"/>
<gene>
    <name evidence="3" type="ORF">CSKR_106267</name>
</gene>
<evidence type="ECO:0000256" key="1">
    <source>
        <dbReference type="ARBA" id="ARBA00022468"/>
    </source>
</evidence>
<dbReference type="Pfam" id="PF00566">
    <property type="entry name" value="RabGAP-TBC"/>
    <property type="match status" value="1"/>
</dbReference>
<dbReference type="Gene3D" id="1.10.8.270">
    <property type="entry name" value="putative rabgap domain of human tbc1 domain family member 14 like domains"/>
    <property type="match status" value="1"/>
</dbReference>
<feature type="compositionally biased region" description="Pro residues" evidence="2">
    <location>
        <begin position="913"/>
        <end position="925"/>
    </location>
</feature>
<feature type="compositionally biased region" description="Polar residues" evidence="2">
    <location>
        <begin position="938"/>
        <end position="948"/>
    </location>
</feature>
<feature type="region of interest" description="Disordered" evidence="2">
    <location>
        <begin position="906"/>
        <end position="948"/>
    </location>
</feature>
<dbReference type="AlphaFoldDB" id="A0A419PZF4"/>
<dbReference type="InterPro" id="IPR000195">
    <property type="entry name" value="Rab-GAP-TBC_dom"/>
</dbReference>
<dbReference type="SUPFAM" id="SSF47923">
    <property type="entry name" value="Ypt/Rab-GAP domain of gyp1p"/>
    <property type="match status" value="2"/>
</dbReference>
<comment type="caution">
    <text evidence="3">The sequence shown here is derived from an EMBL/GenBank/DDBJ whole genome shotgun (WGS) entry which is preliminary data.</text>
</comment>
<dbReference type="GO" id="GO:0005096">
    <property type="term" value="F:GTPase activator activity"/>
    <property type="evidence" value="ECO:0007669"/>
    <property type="project" value="UniProtKB-KW"/>
</dbReference>
<dbReference type="OrthoDB" id="10264062at2759"/>
<dbReference type="EMBL" id="NIRI02000056">
    <property type="protein sequence ID" value="KAG5443298.1"/>
    <property type="molecule type" value="Genomic_DNA"/>
</dbReference>
<dbReference type="PANTHER" id="PTHR22957:SF645">
    <property type="entry name" value="LD27216P"/>
    <property type="match status" value="1"/>
</dbReference>
<keyword evidence="4" id="KW-1185">Reference proteome</keyword>
<dbReference type="InParanoid" id="A0A419PZF4"/>
<evidence type="ECO:0000313" key="3">
    <source>
        <dbReference type="EMBL" id="KAG5443298.1"/>
    </source>
</evidence>
<dbReference type="Proteomes" id="UP000286415">
    <property type="component" value="Unassembled WGS sequence"/>
</dbReference>
<evidence type="ECO:0000313" key="4">
    <source>
        <dbReference type="Proteomes" id="UP000286415"/>
    </source>
</evidence>
<dbReference type="Gene3D" id="1.10.472.80">
    <property type="entry name" value="Ypt/Rab-GAP domain of gyp1p, domain 3"/>
    <property type="match status" value="1"/>
</dbReference>
<name>A0A419PZF4_CLOSI</name>